<evidence type="ECO:0000256" key="4">
    <source>
        <dbReference type="ARBA" id="ARBA00023136"/>
    </source>
</evidence>
<sequence length="226" mass="25339">MNSSDANFPSDNDYQLVADDLIRLLEIVFVIPINCFVSLSGMLANILNVMTLARLGFKQTMSYGTMALSVTDLTVSSLQLTSEICYILSYILDSEIDFMSIGLFPVGWLRYAALYISGWITALIAMERCFCVVFPFTVKQICNKTIYAVVLLVIYSVYLGFVIPIIIADRLSWYQVSDPSVSNSSQKYKLTVILDDVDIRLQKLFDSVCVFGFALFSQIILLVSTL</sequence>
<organism evidence="7 8">
    <name type="scientific">Biomphalaria pfeifferi</name>
    <name type="common">Bloodfluke planorb</name>
    <name type="synonym">Freshwater snail</name>
    <dbReference type="NCBI Taxonomy" id="112525"/>
    <lineage>
        <taxon>Eukaryota</taxon>
        <taxon>Metazoa</taxon>
        <taxon>Spiralia</taxon>
        <taxon>Lophotrochozoa</taxon>
        <taxon>Mollusca</taxon>
        <taxon>Gastropoda</taxon>
        <taxon>Heterobranchia</taxon>
        <taxon>Euthyneura</taxon>
        <taxon>Panpulmonata</taxon>
        <taxon>Hygrophila</taxon>
        <taxon>Lymnaeoidea</taxon>
        <taxon>Planorbidae</taxon>
        <taxon>Biomphalaria</taxon>
    </lineage>
</organism>
<feature type="transmembrane region" description="Helical" evidence="5">
    <location>
        <begin position="27"/>
        <end position="49"/>
    </location>
</feature>
<feature type="domain" description="G-protein coupled receptors family 1 profile" evidence="6">
    <location>
        <begin position="44"/>
        <end position="226"/>
    </location>
</feature>
<keyword evidence="2 5" id="KW-0812">Transmembrane</keyword>
<dbReference type="Gene3D" id="1.20.1070.10">
    <property type="entry name" value="Rhodopsin 7-helix transmembrane proteins"/>
    <property type="match status" value="1"/>
</dbReference>
<feature type="transmembrane region" description="Helical" evidence="5">
    <location>
        <begin position="146"/>
        <end position="167"/>
    </location>
</feature>
<protein>
    <submittedName>
        <fullName evidence="7">FMRFamide receptor</fullName>
    </submittedName>
</protein>
<dbReference type="AlphaFoldDB" id="A0AAD8C7Q8"/>
<dbReference type="InterPro" id="IPR017452">
    <property type="entry name" value="GPCR_Rhodpsn_7TM"/>
</dbReference>
<dbReference type="SUPFAM" id="SSF81321">
    <property type="entry name" value="Family A G protein-coupled receptor-like"/>
    <property type="match status" value="1"/>
</dbReference>
<dbReference type="PROSITE" id="PS50262">
    <property type="entry name" value="G_PROTEIN_RECEP_F1_2"/>
    <property type="match status" value="1"/>
</dbReference>
<gene>
    <name evidence="7" type="ORF">Bpfe_002802</name>
</gene>
<dbReference type="EMBL" id="JASAOG010000006">
    <property type="protein sequence ID" value="KAK0067961.1"/>
    <property type="molecule type" value="Genomic_DNA"/>
</dbReference>
<keyword evidence="3 5" id="KW-1133">Transmembrane helix</keyword>
<dbReference type="GO" id="GO:0016020">
    <property type="term" value="C:membrane"/>
    <property type="evidence" value="ECO:0007669"/>
    <property type="project" value="UniProtKB-SubCell"/>
</dbReference>
<evidence type="ECO:0000256" key="2">
    <source>
        <dbReference type="ARBA" id="ARBA00022692"/>
    </source>
</evidence>
<reference evidence="7" key="2">
    <citation type="submission" date="2023-04" db="EMBL/GenBank/DDBJ databases">
        <authorList>
            <person name="Bu L."/>
            <person name="Lu L."/>
            <person name="Laidemitt M.R."/>
            <person name="Zhang S.M."/>
            <person name="Mutuku M."/>
            <person name="Mkoji G."/>
            <person name="Steinauer M."/>
            <person name="Loker E.S."/>
        </authorList>
    </citation>
    <scope>NUCLEOTIDE SEQUENCE</scope>
    <source>
        <strain evidence="7">KasaAsao</strain>
        <tissue evidence="7">Whole Snail</tissue>
    </source>
</reference>
<evidence type="ECO:0000256" key="3">
    <source>
        <dbReference type="ARBA" id="ARBA00022989"/>
    </source>
</evidence>
<dbReference type="Proteomes" id="UP001233172">
    <property type="component" value="Unassembled WGS sequence"/>
</dbReference>
<name>A0AAD8C7Q8_BIOPF</name>
<feature type="transmembrane region" description="Helical" evidence="5">
    <location>
        <begin position="70"/>
        <end position="92"/>
    </location>
</feature>
<feature type="transmembrane region" description="Helical" evidence="5">
    <location>
        <begin position="112"/>
        <end position="134"/>
    </location>
</feature>
<evidence type="ECO:0000256" key="5">
    <source>
        <dbReference type="SAM" id="Phobius"/>
    </source>
</evidence>
<keyword evidence="4 5" id="KW-0472">Membrane</keyword>
<evidence type="ECO:0000313" key="7">
    <source>
        <dbReference type="EMBL" id="KAK0067961.1"/>
    </source>
</evidence>
<comment type="caution">
    <text evidence="7">The sequence shown here is derived from an EMBL/GenBank/DDBJ whole genome shotgun (WGS) entry which is preliminary data.</text>
</comment>
<accession>A0AAD8C7Q8</accession>
<evidence type="ECO:0000313" key="8">
    <source>
        <dbReference type="Proteomes" id="UP001233172"/>
    </source>
</evidence>
<keyword evidence="8" id="KW-1185">Reference proteome</keyword>
<comment type="subcellular location">
    <subcellularLocation>
        <location evidence="1">Membrane</location>
    </subcellularLocation>
</comment>
<feature type="transmembrane region" description="Helical" evidence="5">
    <location>
        <begin position="204"/>
        <end position="223"/>
    </location>
</feature>
<reference evidence="7" key="1">
    <citation type="journal article" date="2023" name="PLoS Negl. Trop. Dis.">
        <title>A genome sequence for Biomphalaria pfeifferi, the major vector snail for the human-infecting parasite Schistosoma mansoni.</title>
        <authorList>
            <person name="Bu L."/>
            <person name="Lu L."/>
            <person name="Laidemitt M.R."/>
            <person name="Zhang S.M."/>
            <person name="Mutuku M."/>
            <person name="Mkoji G."/>
            <person name="Steinauer M."/>
            <person name="Loker E.S."/>
        </authorList>
    </citation>
    <scope>NUCLEOTIDE SEQUENCE</scope>
    <source>
        <strain evidence="7">KasaAsao</strain>
    </source>
</reference>
<keyword evidence="7" id="KW-0675">Receptor</keyword>
<evidence type="ECO:0000256" key="1">
    <source>
        <dbReference type="ARBA" id="ARBA00004370"/>
    </source>
</evidence>
<proteinExistence type="predicted"/>
<evidence type="ECO:0000259" key="6">
    <source>
        <dbReference type="PROSITE" id="PS50262"/>
    </source>
</evidence>